<evidence type="ECO:0000313" key="1">
    <source>
        <dbReference type="EMBL" id="CRK91913.1"/>
    </source>
</evidence>
<keyword evidence="2" id="KW-1185">Reference proteome</keyword>
<reference evidence="1 2" key="1">
    <citation type="submission" date="2015-04" db="EMBL/GenBank/DDBJ databases">
        <authorList>
            <person name="Syromyatnikov M.Y."/>
            <person name="Popov V.N."/>
        </authorList>
    </citation>
    <scope>NUCLEOTIDE SEQUENCE [LARGE SCALE GENOMIC DNA]</scope>
</reference>
<proteinExistence type="predicted"/>
<protein>
    <submittedName>
        <fullName evidence="1">CLUMA_CG005532, isoform A</fullName>
    </submittedName>
</protein>
<evidence type="ECO:0000313" key="2">
    <source>
        <dbReference type="Proteomes" id="UP000183832"/>
    </source>
</evidence>
<name>A0A1J1I0J6_9DIPT</name>
<gene>
    <name evidence="1" type="ORF">CLUMA_CG005532</name>
</gene>
<dbReference type="Proteomes" id="UP000183832">
    <property type="component" value="Unassembled WGS sequence"/>
</dbReference>
<accession>A0A1J1I0J6</accession>
<dbReference type="EMBL" id="CVRI01000021">
    <property type="protein sequence ID" value="CRK91913.1"/>
    <property type="molecule type" value="Genomic_DNA"/>
</dbReference>
<sequence>MIDSDSELASVYDSDSSEEHIGLINVFKQKFKKDLKKIQDDQVYQIKVFSLFASRAQDKHYKMYSMKYDTVKFEGDDIKVFIQSRFKQHEILERDLTSMRGDFSFHTMFEAFDEISDGGIFLFCTNESIDTRAQQKYFLHADREEIIDIFGGKGTYLKLNETTFKLLRQTHFVETSVYDFCRCFRILLSITENDLDELNFFDNKSQWKAFAFDMWQWYGCKINEGCKLGVVLTKIDVENFISDIKEDYESFVADNKIVEEENVKSFDCYSNEKIEMEVITMLSLNSLRKVSDFEIEKPCENSAVSFINADGIKIYFNFNIKDKCEFFNDTGSFNIKDAFKFFQNNTKNSQIIDKTDSLKSLHLLCANVYNETFLLEPADENEIIESIGSTCKNYLKLKKNSYDFISVFMKMNSIEWKALGERIASKIEQGKVISQEIPNFNKHFPIIESKVFIQDIETGEWKRRENIFEASLLEPLTSSISQVNKGKPIRIYLPSPSKTIVMRFIKLLVPFVTSNDGSKTLKIDNFQELYGTILVSQKYHKVINPLFMNTEVLQKPMKLIRDGFLSELTKELLKSVKFPASVTRDEPVHYGPELNNSTKIASKLTSIILSSNKFSIESFNKLPWFRNDFSILRAHILELKHEQSSVQLQFNEDFINGKIHSKLKSFRTDFIDQLTDDLLTIISNFTFDDTDDELVGFIESFRLWADLDEKKIDDDFHHCISIILNGTTSRFQYPYMFLTAFQLKIWQWLRDDDEKILNKQKVFSIIKELIGEHTIRM</sequence>
<organism evidence="1 2">
    <name type="scientific">Clunio marinus</name>
    <dbReference type="NCBI Taxonomy" id="568069"/>
    <lineage>
        <taxon>Eukaryota</taxon>
        <taxon>Metazoa</taxon>
        <taxon>Ecdysozoa</taxon>
        <taxon>Arthropoda</taxon>
        <taxon>Hexapoda</taxon>
        <taxon>Insecta</taxon>
        <taxon>Pterygota</taxon>
        <taxon>Neoptera</taxon>
        <taxon>Endopterygota</taxon>
        <taxon>Diptera</taxon>
        <taxon>Nematocera</taxon>
        <taxon>Chironomoidea</taxon>
        <taxon>Chironomidae</taxon>
        <taxon>Clunio</taxon>
    </lineage>
</organism>
<dbReference type="AlphaFoldDB" id="A0A1J1I0J6"/>